<accession>A0A2P5B387</accession>
<evidence type="ECO:0000256" key="1">
    <source>
        <dbReference type="SAM" id="MobiDB-lite"/>
    </source>
</evidence>
<dbReference type="EMBL" id="JXTB01000375">
    <property type="protein sequence ID" value="PON43216.1"/>
    <property type="molecule type" value="Genomic_DNA"/>
</dbReference>
<name>A0A2P5B387_PARAD</name>
<proteinExistence type="predicted"/>
<dbReference type="Proteomes" id="UP000237105">
    <property type="component" value="Unassembled WGS sequence"/>
</dbReference>
<gene>
    <name evidence="2" type="ORF">PanWU01x14_275590</name>
</gene>
<feature type="region of interest" description="Disordered" evidence="1">
    <location>
        <begin position="43"/>
        <end position="74"/>
    </location>
</feature>
<protein>
    <submittedName>
        <fullName evidence="2">Uncharacterized protein</fullName>
    </submittedName>
</protein>
<evidence type="ECO:0000313" key="2">
    <source>
        <dbReference type="EMBL" id="PON43216.1"/>
    </source>
</evidence>
<comment type="caution">
    <text evidence="2">The sequence shown here is derived from an EMBL/GenBank/DDBJ whole genome shotgun (WGS) entry which is preliminary data.</text>
</comment>
<reference evidence="3" key="1">
    <citation type="submission" date="2016-06" db="EMBL/GenBank/DDBJ databases">
        <title>Parallel loss of symbiosis genes in relatives of nitrogen-fixing non-legume Parasponia.</title>
        <authorList>
            <person name="Van Velzen R."/>
            <person name="Holmer R."/>
            <person name="Bu F."/>
            <person name="Rutten L."/>
            <person name="Van Zeijl A."/>
            <person name="Liu W."/>
            <person name="Santuari L."/>
            <person name="Cao Q."/>
            <person name="Sharma T."/>
            <person name="Shen D."/>
            <person name="Roswanjaya Y."/>
            <person name="Wardhani T."/>
            <person name="Kalhor M.S."/>
            <person name="Jansen J."/>
            <person name="Van den Hoogen J."/>
            <person name="Gungor B."/>
            <person name="Hartog M."/>
            <person name="Hontelez J."/>
            <person name="Verver J."/>
            <person name="Yang W.-C."/>
            <person name="Schijlen E."/>
            <person name="Repin R."/>
            <person name="Schilthuizen M."/>
            <person name="Schranz E."/>
            <person name="Heidstra R."/>
            <person name="Miyata K."/>
            <person name="Fedorova E."/>
            <person name="Kohlen W."/>
            <person name="Bisseling T."/>
            <person name="Smit S."/>
            <person name="Geurts R."/>
        </authorList>
    </citation>
    <scope>NUCLEOTIDE SEQUENCE [LARGE SCALE GENOMIC DNA]</scope>
    <source>
        <strain evidence="3">cv. WU1-14</strain>
    </source>
</reference>
<evidence type="ECO:0000313" key="3">
    <source>
        <dbReference type="Proteomes" id="UP000237105"/>
    </source>
</evidence>
<dbReference type="AlphaFoldDB" id="A0A2P5B387"/>
<keyword evidence="3" id="KW-1185">Reference proteome</keyword>
<sequence>MAVEESGSGAGQGGLAALTANLSLSQISHSRLKTLLPPALLSYAPQPAYPAHPSPASNLRSPPPPPQPPTLLLL</sequence>
<organism evidence="2 3">
    <name type="scientific">Parasponia andersonii</name>
    <name type="common">Sponia andersonii</name>
    <dbReference type="NCBI Taxonomy" id="3476"/>
    <lineage>
        <taxon>Eukaryota</taxon>
        <taxon>Viridiplantae</taxon>
        <taxon>Streptophyta</taxon>
        <taxon>Embryophyta</taxon>
        <taxon>Tracheophyta</taxon>
        <taxon>Spermatophyta</taxon>
        <taxon>Magnoliopsida</taxon>
        <taxon>eudicotyledons</taxon>
        <taxon>Gunneridae</taxon>
        <taxon>Pentapetalae</taxon>
        <taxon>rosids</taxon>
        <taxon>fabids</taxon>
        <taxon>Rosales</taxon>
        <taxon>Cannabaceae</taxon>
        <taxon>Parasponia</taxon>
    </lineage>
</organism>
<feature type="compositionally biased region" description="Pro residues" evidence="1">
    <location>
        <begin position="61"/>
        <end position="74"/>
    </location>
</feature>
<dbReference type="OrthoDB" id="10618490at2759"/>